<keyword evidence="4 5" id="KW-0440">LIM domain</keyword>
<evidence type="ECO:0000256" key="4">
    <source>
        <dbReference type="ARBA" id="ARBA00023038"/>
    </source>
</evidence>
<dbReference type="Pfam" id="PF00412">
    <property type="entry name" value="LIM"/>
    <property type="match status" value="2"/>
</dbReference>
<dbReference type="SUPFAM" id="SSF57716">
    <property type="entry name" value="Glucocorticoid receptor-like (DNA-binding domain)"/>
    <property type="match status" value="1"/>
</dbReference>
<feature type="region of interest" description="Disordered" evidence="6">
    <location>
        <begin position="452"/>
        <end position="475"/>
    </location>
</feature>
<accession>A0A9N9LBQ5</accession>
<feature type="region of interest" description="Disordered" evidence="6">
    <location>
        <begin position="38"/>
        <end position="126"/>
    </location>
</feature>
<feature type="compositionally biased region" description="Low complexity" evidence="6">
    <location>
        <begin position="42"/>
        <end position="51"/>
    </location>
</feature>
<dbReference type="GO" id="GO:0030695">
    <property type="term" value="F:GTPase regulator activity"/>
    <property type="evidence" value="ECO:0007669"/>
    <property type="project" value="UniProtKB-ARBA"/>
</dbReference>
<dbReference type="InterPro" id="IPR001781">
    <property type="entry name" value="Znf_LIM"/>
</dbReference>
<dbReference type="GO" id="GO:0003712">
    <property type="term" value="F:transcription coregulator activity"/>
    <property type="evidence" value="ECO:0007669"/>
    <property type="project" value="TreeGrafter"/>
</dbReference>
<evidence type="ECO:0000256" key="3">
    <source>
        <dbReference type="ARBA" id="ARBA00022833"/>
    </source>
</evidence>
<evidence type="ECO:0000256" key="6">
    <source>
        <dbReference type="SAM" id="MobiDB-lite"/>
    </source>
</evidence>
<keyword evidence="1 5" id="KW-0479">Metal-binding</keyword>
<dbReference type="PANTHER" id="PTHR24205:SF16">
    <property type="entry name" value="GH01042P-RELATED"/>
    <property type="match status" value="1"/>
</dbReference>
<reference evidence="8" key="1">
    <citation type="submission" date="2021-07" db="EMBL/GenBank/DDBJ databases">
        <authorList>
            <person name="Durling M."/>
        </authorList>
    </citation>
    <scope>NUCLEOTIDE SEQUENCE</scope>
</reference>
<evidence type="ECO:0000256" key="5">
    <source>
        <dbReference type="PROSITE-ProRule" id="PRU00125"/>
    </source>
</evidence>
<dbReference type="PANTHER" id="PTHR24205">
    <property type="entry name" value="FOUR AND A HALF LIM DOMAINS PROTEIN"/>
    <property type="match status" value="1"/>
</dbReference>
<dbReference type="SMART" id="SM00132">
    <property type="entry name" value="LIM"/>
    <property type="match status" value="2"/>
</dbReference>
<feature type="region of interest" description="Disordered" evidence="6">
    <location>
        <begin position="144"/>
        <end position="184"/>
    </location>
</feature>
<evidence type="ECO:0000256" key="2">
    <source>
        <dbReference type="ARBA" id="ARBA00022737"/>
    </source>
</evidence>
<dbReference type="CDD" id="cd09397">
    <property type="entry name" value="LIM1_UF1"/>
    <property type="match status" value="1"/>
</dbReference>
<feature type="compositionally biased region" description="Low complexity" evidence="6">
    <location>
        <begin position="413"/>
        <end position="429"/>
    </location>
</feature>
<evidence type="ECO:0000313" key="9">
    <source>
        <dbReference type="Proteomes" id="UP000701801"/>
    </source>
</evidence>
<keyword evidence="3 5" id="KW-0862">Zinc</keyword>
<name>A0A9N9LBQ5_9HELO</name>
<dbReference type="GO" id="GO:0005634">
    <property type="term" value="C:nucleus"/>
    <property type="evidence" value="ECO:0007669"/>
    <property type="project" value="TreeGrafter"/>
</dbReference>
<feature type="domain" description="LIM zinc-binding" evidence="7">
    <location>
        <begin position="537"/>
        <end position="599"/>
    </location>
</feature>
<sequence>MAIPLRQSSFLPTIKCSMCAKDIEISKLGDHICIKSGEQLTPPQESSESFEPLPPPPRKQTPTNGSNFLKPFRAMPPRVDTSAANRPFRPPGGQLTPNSASPSRYVSPNSPFGRPKGPLRSATMPISRAPPSCEILSGNLDCAFPPFPKKQQPKSTNRQGGGSGQRRDEPNRMYAPVSPRTATSGGLLEKMNTIAPGPFDINRQKPGHKAQTKPPAAANLGHRRQGTEGSLKDMKMPSQIEVAGTIVRPSTAGGHARKASIASSTHSRSGSIAPKVPTDTDYGGFGPPSDEIRAHLNRSQTSPLENTNPSPPVTSPAEPRSASRTGKTSPDMGAKYSFAHYRKASPTGPDLSRPLPPRGVSLIRPRVDTKVGEVPQLPDLNLAAEFGIGNPYHTPTESQSSDASGFSEESKTSSRSSPPRSVGSAGSRRQPSDVSQMDVLMADLEFTMSDLSPVKLSPESSPINPIQERRESPTTSLVEISTESIQPLMPQPNIRSAMPHPSSQADPAMKEVRLLPIPQDAPRSTNGHMRKPTVSKGKCKGCDEVIKGKSISSADGRLTGRYHKHCFVCRTCSEPFQTSTFYVINDAPYCERHYHKLNDSVCTRCDKGIEGQFLQTEKRQKYHPECLTCADCNRNLKHDYFEMNGRVYCERDAFRRTQQQPRFLGAAGVETNRMERRTTRLMMMG</sequence>
<dbReference type="Gene3D" id="2.10.110.10">
    <property type="entry name" value="Cysteine Rich Protein"/>
    <property type="match status" value="2"/>
</dbReference>
<protein>
    <recommendedName>
        <fullName evidence="7">LIM zinc-binding domain-containing protein</fullName>
    </recommendedName>
</protein>
<feature type="compositionally biased region" description="Polar residues" evidence="6">
    <location>
        <begin position="393"/>
        <end position="403"/>
    </location>
</feature>
<dbReference type="GO" id="GO:0046872">
    <property type="term" value="F:metal ion binding"/>
    <property type="evidence" value="ECO:0007669"/>
    <property type="project" value="UniProtKB-KW"/>
</dbReference>
<feature type="compositionally biased region" description="Polar residues" evidence="6">
    <location>
        <begin position="95"/>
        <end position="110"/>
    </location>
</feature>
<dbReference type="PROSITE" id="PS50023">
    <property type="entry name" value="LIM_DOMAIN_2"/>
    <property type="match status" value="2"/>
</dbReference>
<evidence type="ECO:0000259" key="7">
    <source>
        <dbReference type="PROSITE" id="PS50023"/>
    </source>
</evidence>
<feature type="compositionally biased region" description="Polar residues" evidence="6">
    <location>
        <begin position="261"/>
        <end position="270"/>
    </location>
</feature>
<feature type="domain" description="LIM zinc-binding" evidence="7">
    <location>
        <begin position="600"/>
        <end position="659"/>
    </location>
</feature>
<proteinExistence type="predicted"/>
<organism evidence="8 9">
    <name type="scientific">Hymenoscyphus albidus</name>
    <dbReference type="NCBI Taxonomy" id="595503"/>
    <lineage>
        <taxon>Eukaryota</taxon>
        <taxon>Fungi</taxon>
        <taxon>Dikarya</taxon>
        <taxon>Ascomycota</taxon>
        <taxon>Pezizomycotina</taxon>
        <taxon>Leotiomycetes</taxon>
        <taxon>Helotiales</taxon>
        <taxon>Helotiaceae</taxon>
        <taxon>Hymenoscyphus</taxon>
    </lineage>
</organism>
<dbReference type="CDD" id="cd08368">
    <property type="entry name" value="LIM"/>
    <property type="match status" value="1"/>
</dbReference>
<dbReference type="AlphaFoldDB" id="A0A9N9LBQ5"/>
<feature type="region of interest" description="Disordered" evidence="6">
    <location>
        <begin position="202"/>
        <end position="366"/>
    </location>
</feature>
<gene>
    <name evidence="8" type="ORF">HYALB_00001376</name>
</gene>
<dbReference type="PROSITE" id="PS00478">
    <property type="entry name" value="LIM_DOMAIN_1"/>
    <property type="match status" value="1"/>
</dbReference>
<dbReference type="EMBL" id="CAJVRM010000015">
    <property type="protein sequence ID" value="CAG8971213.1"/>
    <property type="molecule type" value="Genomic_DNA"/>
</dbReference>
<keyword evidence="2" id="KW-0677">Repeat</keyword>
<keyword evidence="9" id="KW-1185">Reference proteome</keyword>
<evidence type="ECO:0000256" key="1">
    <source>
        <dbReference type="ARBA" id="ARBA00022723"/>
    </source>
</evidence>
<evidence type="ECO:0000313" key="8">
    <source>
        <dbReference type="EMBL" id="CAG8971213.1"/>
    </source>
</evidence>
<feature type="compositionally biased region" description="Polar residues" evidence="6">
    <location>
        <begin position="297"/>
        <end position="308"/>
    </location>
</feature>
<feature type="region of interest" description="Disordered" evidence="6">
    <location>
        <begin position="388"/>
        <end position="435"/>
    </location>
</feature>
<dbReference type="OrthoDB" id="1112565at2759"/>
<dbReference type="FunFam" id="2.10.110.10:FF:000105">
    <property type="entry name" value="Similar to LIM domain-containing protein"/>
    <property type="match status" value="1"/>
</dbReference>
<dbReference type="Proteomes" id="UP000701801">
    <property type="component" value="Unassembled WGS sequence"/>
</dbReference>
<comment type="caution">
    <text evidence="8">The sequence shown here is derived from an EMBL/GenBank/DDBJ whole genome shotgun (WGS) entry which is preliminary data.</text>
</comment>